<evidence type="ECO:0000313" key="1">
    <source>
        <dbReference type="Proteomes" id="UP000887574"/>
    </source>
</evidence>
<dbReference type="WBParaSite" id="jg24106">
    <property type="protein sequence ID" value="jg24106"/>
    <property type="gene ID" value="jg24106"/>
</dbReference>
<dbReference type="Proteomes" id="UP000887574">
    <property type="component" value="Unplaced"/>
</dbReference>
<keyword evidence="1" id="KW-1185">Reference proteome</keyword>
<accession>A0A915DW35</accession>
<name>A0A915DW35_9BILA</name>
<organism evidence="1 2">
    <name type="scientific">Ditylenchus dipsaci</name>
    <dbReference type="NCBI Taxonomy" id="166011"/>
    <lineage>
        <taxon>Eukaryota</taxon>
        <taxon>Metazoa</taxon>
        <taxon>Ecdysozoa</taxon>
        <taxon>Nematoda</taxon>
        <taxon>Chromadorea</taxon>
        <taxon>Rhabditida</taxon>
        <taxon>Tylenchina</taxon>
        <taxon>Tylenchomorpha</taxon>
        <taxon>Sphaerularioidea</taxon>
        <taxon>Anguinidae</taxon>
        <taxon>Anguininae</taxon>
        <taxon>Ditylenchus</taxon>
    </lineage>
</organism>
<reference evidence="2" key="1">
    <citation type="submission" date="2022-11" db="UniProtKB">
        <authorList>
            <consortium name="WormBaseParasite"/>
        </authorList>
    </citation>
    <scope>IDENTIFICATION</scope>
</reference>
<proteinExistence type="predicted"/>
<dbReference type="AlphaFoldDB" id="A0A915DW35"/>
<sequence>MPEVNSSRSGNSLMDSKSSIICGSKLVLPNIPSNGFAKAVAGSPFWLTNNGICSTYFVLPLMNSFSLDNL</sequence>
<protein>
    <submittedName>
        <fullName evidence="2">Uncharacterized protein</fullName>
    </submittedName>
</protein>
<evidence type="ECO:0000313" key="2">
    <source>
        <dbReference type="WBParaSite" id="jg24106"/>
    </source>
</evidence>